<comment type="caution">
    <text evidence="9">The sequence shown here is derived from an EMBL/GenBank/DDBJ whole genome shotgun (WGS) entry which is preliminary data.</text>
</comment>
<dbReference type="OrthoDB" id="5342292at2759"/>
<evidence type="ECO:0000256" key="2">
    <source>
        <dbReference type="ARBA" id="ARBA00022692"/>
    </source>
</evidence>
<dbReference type="PANTHER" id="PTHR33048:SF47">
    <property type="entry name" value="INTEGRAL MEMBRANE PROTEIN-RELATED"/>
    <property type="match status" value="1"/>
</dbReference>
<feature type="signal peptide" evidence="7">
    <location>
        <begin position="1"/>
        <end position="26"/>
    </location>
</feature>
<reference evidence="9 10" key="1">
    <citation type="submission" date="2019-06" db="EMBL/GenBank/DDBJ databases">
        <title>Genome Sequence of the Brown Rot Fungal Pathogen Monilinia laxa.</title>
        <authorList>
            <person name="De Miccolis Angelini R.M."/>
            <person name="Landi L."/>
            <person name="Abate D."/>
            <person name="Pollastro S."/>
            <person name="Romanazzi G."/>
            <person name="Faretra F."/>
        </authorList>
    </citation>
    <scope>NUCLEOTIDE SEQUENCE [LARGE SCALE GENOMIC DNA]</scope>
    <source>
        <strain evidence="9 10">Mlax316</strain>
    </source>
</reference>
<gene>
    <name evidence="9" type="ORF">EYC80_008027</name>
</gene>
<evidence type="ECO:0000256" key="1">
    <source>
        <dbReference type="ARBA" id="ARBA00004141"/>
    </source>
</evidence>
<organism evidence="9 10">
    <name type="scientific">Monilinia laxa</name>
    <name type="common">Brown rot fungus</name>
    <name type="synonym">Sclerotinia laxa</name>
    <dbReference type="NCBI Taxonomy" id="61186"/>
    <lineage>
        <taxon>Eukaryota</taxon>
        <taxon>Fungi</taxon>
        <taxon>Dikarya</taxon>
        <taxon>Ascomycota</taxon>
        <taxon>Pezizomycotina</taxon>
        <taxon>Leotiomycetes</taxon>
        <taxon>Helotiales</taxon>
        <taxon>Sclerotiniaceae</taxon>
        <taxon>Monilinia</taxon>
    </lineage>
</organism>
<feature type="transmembrane region" description="Helical" evidence="6">
    <location>
        <begin position="136"/>
        <end position="158"/>
    </location>
</feature>
<name>A0A5N6JTY4_MONLA</name>
<dbReference type="AlphaFoldDB" id="A0A5N6JTY4"/>
<accession>A0A5N6JTY4</accession>
<evidence type="ECO:0000313" key="9">
    <source>
        <dbReference type="EMBL" id="KAB8292285.1"/>
    </source>
</evidence>
<evidence type="ECO:0000256" key="5">
    <source>
        <dbReference type="ARBA" id="ARBA00038359"/>
    </source>
</evidence>
<feature type="transmembrane region" description="Helical" evidence="6">
    <location>
        <begin position="86"/>
        <end position="107"/>
    </location>
</feature>
<dbReference type="InterPro" id="IPR052337">
    <property type="entry name" value="SAT4-like"/>
</dbReference>
<keyword evidence="4 6" id="KW-0472">Membrane</keyword>
<feature type="transmembrane region" description="Helical" evidence="6">
    <location>
        <begin position="165"/>
        <end position="187"/>
    </location>
</feature>
<evidence type="ECO:0000256" key="6">
    <source>
        <dbReference type="SAM" id="Phobius"/>
    </source>
</evidence>
<dbReference type="InterPro" id="IPR049326">
    <property type="entry name" value="Rhodopsin_dom_fungi"/>
</dbReference>
<keyword evidence="2 6" id="KW-0812">Transmembrane</keyword>
<evidence type="ECO:0000256" key="4">
    <source>
        <dbReference type="ARBA" id="ARBA00023136"/>
    </source>
</evidence>
<dbReference type="PANTHER" id="PTHR33048">
    <property type="entry name" value="PTH11-LIKE INTEGRAL MEMBRANE PROTEIN (AFU_ORTHOLOGUE AFUA_5G11245)"/>
    <property type="match status" value="1"/>
</dbReference>
<comment type="subcellular location">
    <subcellularLocation>
        <location evidence="1">Membrane</location>
        <topology evidence="1">Multi-pass membrane protein</topology>
    </subcellularLocation>
</comment>
<protein>
    <recommendedName>
        <fullName evidence="8">Rhodopsin domain-containing protein</fullName>
    </recommendedName>
</protein>
<sequence>MLIYPLSRTLHLRLGFLHWLFALSISFRDTARHGWDIPLSAVLNPSFAKRIFAFKVLSSPTFGFSKAAIIFLYLRVFSPKEGLRWSCYGVLVATLVYWVEIPLTIAWCAPHLHESWNDTVSGICAKIGFTGRMQGAMSVATDLATFIIPLPVIFGLNLSPKRKVGLALVVLPGHCDALVASSVSIYYRVNSYRGINSTWDGPKVTACAEIPSRSKL</sequence>
<evidence type="ECO:0000313" key="10">
    <source>
        <dbReference type="Proteomes" id="UP000326757"/>
    </source>
</evidence>
<evidence type="ECO:0000256" key="3">
    <source>
        <dbReference type="ARBA" id="ARBA00022989"/>
    </source>
</evidence>
<keyword evidence="3 6" id="KW-1133">Transmembrane helix</keyword>
<feature type="chain" id="PRO_5025050389" description="Rhodopsin domain-containing protein" evidence="7">
    <location>
        <begin position="27"/>
        <end position="216"/>
    </location>
</feature>
<evidence type="ECO:0000256" key="7">
    <source>
        <dbReference type="SAM" id="SignalP"/>
    </source>
</evidence>
<evidence type="ECO:0000259" key="8">
    <source>
        <dbReference type="Pfam" id="PF20684"/>
    </source>
</evidence>
<proteinExistence type="inferred from homology"/>
<feature type="transmembrane region" description="Helical" evidence="6">
    <location>
        <begin position="52"/>
        <end position="74"/>
    </location>
</feature>
<feature type="domain" description="Rhodopsin" evidence="8">
    <location>
        <begin position="29"/>
        <end position="204"/>
    </location>
</feature>
<keyword evidence="7" id="KW-0732">Signal</keyword>
<dbReference type="Pfam" id="PF20684">
    <property type="entry name" value="Fung_rhodopsin"/>
    <property type="match status" value="1"/>
</dbReference>
<dbReference type="GO" id="GO:0016020">
    <property type="term" value="C:membrane"/>
    <property type="evidence" value="ECO:0007669"/>
    <property type="project" value="UniProtKB-SubCell"/>
</dbReference>
<dbReference type="Proteomes" id="UP000326757">
    <property type="component" value="Unassembled WGS sequence"/>
</dbReference>
<dbReference type="EMBL" id="VIGI01000013">
    <property type="protein sequence ID" value="KAB8292285.1"/>
    <property type="molecule type" value="Genomic_DNA"/>
</dbReference>
<comment type="similarity">
    <text evidence="5">Belongs to the SAT4 family.</text>
</comment>
<keyword evidence="10" id="KW-1185">Reference proteome</keyword>